<gene>
    <name evidence="1" type="ORF">E2C01_075786</name>
</gene>
<keyword evidence="2" id="KW-1185">Reference proteome</keyword>
<reference evidence="1 2" key="1">
    <citation type="submission" date="2019-05" db="EMBL/GenBank/DDBJ databases">
        <title>Another draft genome of Portunus trituberculatus and its Hox gene families provides insights of decapod evolution.</title>
        <authorList>
            <person name="Jeong J.-H."/>
            <person name="Song I."/>
            <person name="Kim S."/>
            <person name="Choi T."/>
            <person name="Kim D."/>
            <person name="Ryu S."/>
            <person name="Kim W."/>
        </authorList>
    </citation>
    <scope>NUCLEOTIDE SEQUENCE [LARGE SCALE GENOMIC DNA]</scope>
    <source>
        <tissue evidence="1">Muscle</tissue>
    </source>
</reference>
<dbReference type="Proteomes" id="UP000324222">
    <property type="component" value="Unassembled WGS sequence"/>
</dbReference>
<dbReference type="EMBL" id="VSRR010056186">
    <property type="protein sequence ID" value="MPC81180.1"/>
    <property type="molecule type" value="Genomic_DNA"/>
</dbReference>
<sequence>MQDSNPLPGPSRREFKAHVFGDMVVYVIFLSARTPYAHSGRTVTACYSVKPFACKRGATCGVTGEDVISELVSCVCVCVCVCVCWAD</sequence>
<name>A0A5B7I9H7_PORTR</name>
<evidence type="ECO:0000313" key="2">
    <source>
        <dbReference type="Proteomes" id="UP000324222"/>
    </source>
</evidence>
<accession>A0A5B7I9H7</accession>
<comment type="caution">
    <text evidence="1">The sequence shown here is derived from an EMBL/GenBank/DDBJ whole genome shotgun (WGS) entry which is preliminary data.</text>
</comment>
<dbReference type="AlphaFoldDB" id="A0A5B7I9H7"/>
<organism evidence="1 2">
    <name type="scientific">Portunus trituberculatus</name>
    <name type="common">Swimming crab</name>
    <name type="synonym">Neptunus trituberculatus</name>
    <dbReference type="NCBI Taxonomy" id="210409"/>
    <lineage>
        <taxon>Eukaryota</taxon>
        <taxon>Metazoa</taxon>
        <taxon>Ecdysozoa</taxon>
        <taxon>Arthropoda</taxon>
        <taxon>Crustacea</taxon>
        <taxon>Multicrustacea</taxon>
        <taxon>Malacostraca</taxon>
        <taxon>Eumalacostraca</taxon>
        <taxon>Eucarida</taxon>
        <taxon>Decapoda</taxon>
        <taxon>Pleocyemata</taxon>
        <taxon>Brachyura</taxon>
        <taxon>Eubrachyura</taxon>
        <taxon>Portunoidea</taxon>
        <taxon>Portunidae</taxon>
        <taxon>Portuninae</taxon>
        <taxon>Portunus</taxon>
    </lineage>
</organism>
<proteinExistence type="predicted"/>
<evidence type="ECO:0000313" key="1">
    <source>
        <dbReference type="EMBL" id="MPC81180.1"/>
    </source>
</evidence>
<protein>
    <submittedName>
        <fullName evidence="1">Uncharacterized protein</fullName>
    </submittedName>
</protein>